<feature type="domain" description="Bacterial bifunctional deaminase-reductase C-terminal" evidence="1">
    <location>
        <begin position="5"/>
        <end position="176"/>
    </location>
</feature>
<dbReference type="Proteomes" id="UP000241247">
    <property type="component" value="Unassembled WGS sequence"/>
</dbReference>
<dbReference type="RefSeq" id="WP_108001883.1">
    <property type="nucleotide sequence ID" value="NZ_JBHEEX010000001.1"/>
</dbReference>
<dbReference type="InterPro" id="IPR050765">
    <property type="entry name" value="Riboflavin_Biosynth_HTPR"/>
</dbReference>
<evidence type="ECO:0000259" key="1">
    <source>
        <dbReference type="Pfam" id="PF01872"/>
    </source>
</evidence>
<dbReference type="EMBL" id="PZZZ01000002">
    <property type="protein sequence ID" value="PTM97627.1"/>
    <property type="molecule type" value="Genomic_DNA"/>
</dbReference>
<comment type="caution">
    <text evidence="2">The sequence shown here is derived from an EMBL/GenBank/DDBJ whole genome shotgun (WGS) entry which is preliminary data.</text>
</comment>
<dbReference type="OrthoDB" id="7342392at2"/>
<proteinExistence type="predicted"/>
<sequence>MSRLIVWNLITLDGCFEGEEKWDLAFHGHAWGDELAAMSNAFGARARLLVFGRTTYEGMKTYWTTTEEEGETKAFMNALPKLVASHTLKSSDWNNTRTTDDIVGELTRLKAEPGKDIFVFGSADLTDTLLKAGLVDELMIGLVPTVLGKGNRFFKDGEAQQRFDLIEARPLKNGTVILRYAPKPD</sequence>
<dbReference type="AlphaFoldDB" id="A0A2T5BF58"/>
<evidence type="ECO:0000313" key="3">
    <source>
        <dbReference type="Proteomes" id="UP000241247"/>
    </source>
</evidence>
<gene>
    <name evidence="2" type="ORF">C7449_102504</name>
</gene>
<dbReference type="PANTHER" id="PTHR38011:SF11">
    <property type="entry name" value="2,5-DIAMINO-6-RIBOSYLAMINO-4(3H)-PYRIMIDINONE 5'-PHOSPHATE REDUCTASE"/>
    <property type="match status" value="1"/>
</dbReference>
<dbReference type="Gene3D" id="3.40.430.10">
    <property type="entry name" value="Dihydrofolate Reductase, subunit A"/>
    <property type="match status" value="1"/>
</dbReference>
<reference evidence="2 3" key="1">
    <citation type="submission" date="2018-04" db="EMBL/GenBank/DDBJ databases">
        <title>Genomic Encyclopedia of Type Strains, Phase IV (KMG-IV): sequencing the most valuable type-strain genomes for metagenomic binning, comparative biology and taxonomic classification.</title>
        <authorList>
            <person name="Goeker M."/>
        </authorList>
    </citation>
    <scope>NUCLEOTIDE SEQUENCE [LARGE SCALE GENOMIC DNA]</scope>
    <source>
        <strain evidence="2 3">DSM 7138</strain>
    </source>
</reference>
<dbReference type="PANTHER" id="PTHR38011">
    <property type="entry name" value="DIHYDROFOLATE REDUCTASE FAMILY PROTEIN (AFU_ORTHOLOGUE AFUA_8G06820)"/>
    <property type="match status" value="1"/>
</dbReference>
<accession>A0A2T5BF58</accession>
<dbReference type="GO" id="GO:0008703">
    <property type="term" value="F:5-amino-6-(5-phosphoribosylamino)uracil reductase activity"/>
    <property type="evidence" value="ECO:0007669"/>
    <property type="project" value="InterPro"/>
</dbReference>
<name>A0A2T5BF58_MYCDI</name>
<dbReference type="SUPFAM" id="SSF53597">
    <property type="entry name" value="Dihydrofolate reductase-like"/>
    <property type="match status" value="1"/>
</dbReference>
<dbReference type="Pfam" id="PF01872">
    <property type="entry name" value="RibD_C"/>
    <property type="match status" value="1"/>
</dbReference>
<dbReference type="GO" id="GO:0009231">
    <property type="term" value="P:riboflavin biosynthetic process"/>
    <property type="evidence" value="ECO:0007669"/>
    <property type="project" value="InterPro"/>
</dbReference>
<keyword evidence="3" id="KW-1185">Reference proteome</keyword>
<protein>
    <submittedName>
        <fullName evidence="2">Dihydrofolate reductase</fullName>
    </submittedName>
</protein>
<evidence type="ECO:0000313" key="2">
    <source>
        <dbReference type="EMBL" id="PTM97627.1"/>
    </source>
</evidence>
<dbReference type="InterPro" id="IPR024072">
    <property type="entry name" value="DHFR-like_dom_sf"/>
</dbReference>
<dbReference type="InterPro" id="IPR002734">
    <property type="entry name" value="RibDG_C"/>
</dbReference>
<organism evidence="2 3">
    <name type="scientific">Mycoplana dimorpha</name>
    <dbReference type="NCBI Taxonomy" id="28320"/>
    <lineage>
        <taxon>Bacteria</taxon>
        <taxon>Pseudomonadati</taxon>
        <taxon>Pseudomonadota</taxon>
        <taxon>Alphaproteobacteria</taxon>
        <taxon>Hyphomicrobiales</taxon>
        <taxon>Rhizobiaceae</taxon>
        <taxon>Mycoplana</taxon>
    </lineage>
</organism>